<keyword evidence="3" id="KW-1185">Reference proteome</keyword>
<dbReference type="EMBL" id="ML978274">
    <property type="protein sequence ID" value="KAF2025131.1"/>
    <property type="molecule type" value="Genomic_DNA"/>
</dbReference>
<dbReference type="SUPFAM" id="SSF46565">
    <property type="entry name" value="Chaperone J-domain"/>
    <property type="match status" value="1"/>
</dbReference>
<gene>
    <name evidence="2" type="ORF">EK21DRAFT_104208</name>
</gene>
<protein>
    <recommendedName>
        <fullName evidence="1">J domain-containing protein</fullName>
    </recommendedName>
</protein>
<dbReference type="Pfam" id="PF00226">
    <property type="entry name" value="DnaJ"/>
    <property type="match status" value="1"/>
</dbReference>
<dbReference type="Gene3D" id="1.10.287.110">
    <property type="entry name" value="DnaJ domain"/>
    <property type="match status" value="1"/>
</dbReference>
<feature type="domain" description="J" evidence="1">
    <location>
        <begin position="3"/>
        <end position="89"/>
    </location>
</feature>
<dbReference type="OrthoDB" id="10250354at2759"/>
<dbReference type="InterPro" id="IPR001623">
    <property type="entry name" value="DnaJ_domain"/>
</dbReference>
<dbReference type="AlphaFoldDB" id="A0A9P4H1S9"/>
<proteinExistence type="predicted"/>
<comment type="caution">
    <text evidence="2">The sequence shown here is derived from an EMBL/GenBank/DDBJ whole genome shotgun (WGS) entry which is preliminary data.</text>
</comment>
<dbReference type="InterPro" id="IPR036869">
    <property type="entry name" value="J_dom_sf"/>
</dbReference>
<evidence type="ECO:0000313" key="3">
    <source>
        <dbReference type="Proteomes" id="UP000799777"/>
    </source>
</evidence>
<reference evidence="2" key="1">
    <citation type="journal article" date="2020" name="Stud. Mycol.">
        <title>101 Dothideomycetes genomes: a test case for predicting lifestyles and emergence of pathogens.</title>
        <authorList>
            <person name="Haridas S."/>
            <person name="Albert R."/>
            <person name="Binder M."/>
            <person name="Bloem J."/>
            <person name="Labutti K."/>
            <person name="Salamov A."/>
            <person name="Andreopoulos B."/>
            <person name="Baker S."/>
            <person name="Barry K."/>
            <person name="Bills G."/>
            <person name="Bluhm B."/>
            <person name="Cannon C."/>
            <person name="Castanera R."/>
            <person name="Culley D."/>
            <person name="Daum C."/>
            <person name="Ezra D."/>
            <person name="Gonzalez J."/>
            <person name="Henrissat B."/>
            <person name="Kuo A."/>
            <person name="Liang C."/>
            <person name="Lipzen A."/>
            <person name="Lutzoni F."/>
            <person name="Magnuson J."/>
            <person name="Mondo S."/>
            <person name="Nolan M."/>
            <person name="Ohm R."/>
            <person name="Pangilinan J."/>
            <person name="Park H.-J."/>
            <person name="Ramirez L."/>
            <person name="Alfaro M."/>
            <person name="Sun H."/>
            <person name="Tritt A."/>
            <person name="Yoshinaga Y."/>
            <person name="Zwiers L.-H."/>
            <person name="Turgeon B."/>
            <person name="Goodwin S."/>
            <person name="Spatafora J."/>
            <person name="Crous P."/>
            <person name="Grigoriev I."/>
        </authorList>
    </citation>
    <scope>NUCLEOTIDE SEQUENCE</scope>
    <source>
        <strain evidence="2">CBS 110217</strain>
    </source>
</reference>
<dbReference type="PRINTS" id="PR00625">
    <property type="entry name" value="JDOMAIN"/>
</dbReference>
<dbReference type="PROSITE" id="PS50076">
    <property type="entry name" value="DNAJ_2"/>
    <property type="match status" value="1"/>
</dbReference>
<dbReference type="Proteomes" id="UP000799777">
    <property type="component" value="Unassembled WGS sequence"/>
</dbReference>
<name>A0A9P4H1S9_9PLEO</name>
<sequence>MPTHYDMLRIAPNADEAAIKKAYRRLALTHHPDKTLHLPDDERAQRGKIFKLLNVNFTNHHGWDFSIEVLKKFKFVSQHVVPVLQQDARSEISIGLRMVRTQGALNHDFMKEVVVNIAKSPGARQTALSSMLIETHDSVVLRISLATANDEAQQGLSVSPSWQWAFDADLGYLNTLCRKVRVTHLMFWPMNPAHAFTEANNVSSQELYPIGSPMACLKAEYPDMQFVQMSSGFYCQEQSWASRKLWRLAAYGFV</sequence>
<dbReference type="SMART" id="SM00271">
    <property type="entry name" value="DnaJ"/>
    <property type="match status" value="1"/>
</dbReference>
<dbReference type="CDD" id="cd06257">
    <property type="entry name" value="DnaJ"/>
    <property type="match status" value="1"/>
</dbReference>
<accession>A0A9P4H1S9</accession>
<organism evidence="2 3">
    <name type="scientific">Setomelanomma holmii</name>
    <dbReference type="NCBI Taxonomy" id="210430"/>
    <lineage>
        <taxon>Eukaryota</taxon>
        <taxon>Fungi</taxon>
        <taxon>Dikarya</taxon>
        <taxon>Ascomycota</taxon>
        <taxon>Pezizomycotina</taxon>
        <taxon>Dothideomycetes</taxon>
        <taxon>Pleosporomycetidae</taxon>
        <taxon>Pleosporales</taxon>
        <taxon>Pleosporineae</taxon>
        <taxon>Phaeosphaeriaceae</taxon>
        <taxon>Setomelanomma</taxon>
    </lineage>
</organism>
<evidence type="ECO:0000259" key="1">
    <source>
        <dbReference type="PROSITE" id="PS50076"/>
    </source>
</evidence>
<evidence type="ECO:0000313" key="2">
    <source>
        <dbReference type="EMBL" id="KAF2025131.1"/>
    </source>
</evidence>